<sequence length="333" mass="37342">MIIRKVESRPFTIKLKTPFKNSNIEITKREGLIIKITEEYGNIGYGEVSPLPGLSEESLEDIVPIVKDLERKMTGSELDSDIFQSLKKYPSVEFGVSQALHSIFILRDGLNPKWNMISTISVNGIIGMVSHDDALKRARQLTDEGFQTIKIKVGRDNIEDDIKLVKSISENLNSSINYRLDVNGKWDVDKTIYAVEQFEGINIEYLEQPVSNIEELKELAKISKIPIAADESIRNMDDVKRFLTESNIQYFVIKPSLMGSITETINLLNLIQAAKRRVIISSAFESSIGRSALVFLASLVQNNSAHGLAVASYFSSDIAEDDYPIMNGKISFD</sequence>
<evidence type="ECO:0000256" key="2">
    <source>
        <dbReference type="ARBA" id="ARBA00022842"/>
    </source>
</evidence>
<dbReference type="SUPFAM" id="SSF51604">
    <property type="entry name" value="Enolase C-terminal domain-like"/>
    <property type="match status" value="1"/>
</dbReference>
<gene>
    <name evidence="5" type="ORF">MNBD_IGNAVI01-1925</name>
</gene>
<keyword evidence="1" id="KW-0479">Metal-binding</keyword>
<protein>
    <submittedName>
        <fullName evidence="5">O-succinylbenzoate synthase</fullName>
        <ecNumber evidence="5">4.2.1.113</ecNumber>
    </submittedName>
</protein>
<dbReference type="SMART" id="SM00922">
    <property type="entry name" value="MR_MLE"/>
    <property type="match status" value="1"/>
</dbReference>
<dbReference type="EMBL" id="UOGD01000421">
    <property type="protein sequence ID" value="VAX28602.1"/>
    <property type="molecule type" value="Genomic_DNA"/>
</dbReference>
<dbReference type="InterPro" id="IPR029017">
    <property type="entry name" value="Enolase-like_N"/>
</dbReference>
<dbReference type="InterPro" id="IPR010196">
    <property type="entry name" value="OSB_synthase_MenC1"/>
</dbReference>
<evidence type="ECO:0000259" key="4">
    <source>
        <dbReference type="SMART" id="SM00922"/>
    </source>
</evidence>
<dbReference type="HAMAP" id="MF_00470">
    <property type="entry name" value="MenC_1"/>
    <property type="match status" value="1"/>
</dbReference>
<dbReference type="InterPro" id="IPR013342">
    <property type="entry name" value="Mandelate_racemase_C"/>
</dbReference>
<dbReference type="PANTHER" id="PTHR48073:SF2">
    <property type="entry name" value="O-SUCCINYLBENZOATE SYNTHASE"/>
    <property type="match status" value="1"/>
</dbReference>
<dbReference type="CDD" id="cd03320">
    <property type="entry name" value="OSBS"/>
    <property type="match status" value="1"/>
</dbReference>
<name>A0A3B1CK11_9ZZZZ</name>
<accession>A0A3B1CK11</accession>
<dbReference type="InterPro" id="IPR041338">
    <property type="entry name" value="OSBS_N"/>
</dbReference>
<dbReference type="AlphaFoldDB" id="A0A3B1CK11"/>
<dbReference type="GO" id="GO:0009234">
    <property type="term" value="P:menaquinone biosynthetic process"/>
    <property type="evidence" value="ECO:0007669"/>
    <property type="project" value="InterPro"/>
</dbReference>
<keyword evidence="3 5" id="KW-0456">Lyase</keyword>
<dbReference type="SFLD" id="SFLDS00001">
    <property type="entry name" value="Enolase"/>
    <property type="match status" value="1"/>
</dbReference>
<dbReference type="InterPro" id="IPR036849">
    <property type="entry name" value="Enolase-like_C_sf"/>
</dbReference>
<evidence type="ECO:0000313" key="5">
    <source>
        <dbReference type="EMBL" id="VAX28602.1"/>
    </source>
</evidence>
<feature type="domain" description="Mandelate racemase/muconate lactonizing enzyme C-terminal" evidence="4">
    <location>
        <begin position="132"/>
        <end position="226"/>
    </location>
</feature>
<dbReference type="PANTHER" id="PTHR48073">
    <property type="entry name" value="O-SUCCINYLBENZOATE SYNTHASE-RELATED"/>
    <property type="match status" value="1"/>
</dbReference>
<evidence type="ECO:0000256" key="1">
    <source>
        <dbReference type="ARBA" id="ARBA00022723"/>
    </source>
</evidence>
<dbReference type="InterPro" id="IPR029065">
    <property type="entry name" value="Enolase_C-like"/>
</dbReference>
<dbReference type="GO" id="GO:0043748">
    <property type="term" value="F:O-succinylbenzoate synthase activity"/>
    <property type="evidence" value="ECO:0007669"/>
    <property type="project" value="UniProtKB-EC"/>
</dbReference>
<feature type="non-terminal residue" evidence="5">
    <location>
        <position position="333"/>
    </location>
</feature>
<keyword evidence="2" id="KW-0460">Magnesium</keyword>
<dbReference type="SUPFAM" id="SSF54826">
    <property type="entry name" value="Enolase N-terminal domain-like"/>
    <property type="match status" value="1"/>
</dbReference>
<dbReference type="SFLD" id="SFLDG00180">
    <property type="entry name" value="muconate_cycloisomerase"/>
    <property type="match status" value="1"/>
</dbReference>
<proteinExistence type="inferred from homology"/>
<organism evidence="5">
    <name type="scientific">hydrothermal vent metagenome</name>
    <dbReference type="NCBI Taxonomy" id="652676"/>
    <lineage>
        <taxon>unclassified sequences</taxon>
        <taxon>metagenomes</taxon>
        <taxon>ecological metagenomes</taxon>
    </lineage>
</organism>
<reference evidence="5" key="1">
    <citation type="submission" date="2018-06" db="EMBL/GenBank/DDBJ databases">
        <authorList>
            <person name="Zhirakovskaya E."/>
        </authorList>
    </citation>
    <scope>NUCLEOTIDE SEQUENCE</scope>
</reference>
<dbReference type="Pfam" id="PF21508">
    <property type="entry name" value="MenC_N"/>
    <property type="match status" value="1"/>
</dbReference>
<evidence type="ECO:0000256" key="3">
    <source>
        <dbReference type="ARBA" id="ARBA00023239"/>
    </source>
</evidence>
<dbReference type="Gene3D" id="3.20.20.120">
    <property type="entry name" value="Enolase-like C-terminal domain"/>
    <property type="match status" value="1"/>
</dbReference>
<dbReference type="SFLD" id="SFLDF00009">
    <property type="entry name" value="o-succinylbenzoate_synthase"/>
    <property type="match status" value="1"/>
</dbReference>
<dbReference type="Gene3D" id="3.30.390.10">
    <property type="entry name" value="Enolase-like, N-terminal domain"/>
    <property type="match status" value="1"/>
</dbReference>
<dbReference type="GO" id="GO:0000287">
    <property type="term" value="F:magnesium ion binding"/>
    <property type="evidence" value="ECO:0007669"/>
    <property type="project" value="InterPro"/>
</dbReference>
<dbReference type="EC" id="4.2.1.113" evidence="5"/>
<dbReference type="NCBIfam" id="TIGR01927">
    <property type="entry name" value="menC_gam_Gplu"/>
    <property type="match status" value="1"/>
</dbReference>
<dbReference type="Pfam" id="PF13378">
    <property type="entry name" value="MR_MLE_C"/>
    <property type="match status" value="1"/>
</dbReference>